<evidence type="ECO:0000313" key="5">
    <source>
        <dbReference type="EMBL" id="BDI32712.1"/>
    </source>
</evidence>
<dbReference type="EC" id="4.2.1.96" evidence="4"/>
<protein>
    <recommendedName>
        <fullName evidence="4">Putative pterin-4-alpha-carbinolamine dehydratase</fullName>
        <shortName evidence="4">PHS</shortName>
        <ecNumber evidence="4">4.2.1.96</ecNumber>
    </recommendedName>
    <alternativeName>
        <fullName evidence="4">4-alpha-hydroxy-tetrahydropterin dehydratase</fullName>
    </alternativeName>
    <alternativeName>
        <fullName evidence="4">Pterin carbinolamine dehydratase</fullName>
        <shortName evidence="4">PCD</shortName>
    </alternativeName>
</protein>
<dbReference type="GO" id="GO:0008124">
    <property type="term" value="F:4-alpha-hydroxytetrahydrobiopterin dehydratase activity"/>
    <property type="evidence" value="ECO:0007669"/>
    <property type="project" value="UniProtKB-UniRule"/>
</dbReference>
<evidence type="ECO:0000313" key="6">
    <source>
        <dbReference type="Proteomes" id="UP000287394"/>
    </source>
</evidence>
<gene>
    <name evidence="5" type="ORF">CCAX7_47630</name>
</gene>
<dbReference type="Pfam" id="PF01329">
    <property type="entry name" value="Pterin_4a"/>
    <property type="match status" value="1"/>
</dbReference>
<dbReference type="PANTHER" id="PTHR12599:SF0">
    <property type="entry name" value="PTERIN-4-ALPHA-CARBINOLAMINE DEHYDRATASE"/>
    <property type="match status" value="1"/>
</dbReference>
<dbReference type="SUPFAM" id="SSF55248">
    <property type="entry name" value="PCD-like"/>
    <property type="match status" value="1"/>
</dbReference>
<evidence type="ECO:0000256" key="2">
    <source>
        <dbReference type="ARBA" id="ARBA00006472"/>
    </source>
</evidence>
<dbReference type="AlphaFoldDB" id="A0A402CQB9"/>
<dbReference type="Proteomes" id="UP000287394">
    <property type="component" value="Chromosome"/>
</dbReference>
<keyword evidence="3 4" id="KW-0456">Lyase</keyword>
<accession>A0A402CQB9</accession>
<proteinExistence type="inferred from homology"/>
<dbReference type="KEGG" id="ccot:CCAX7_47630"/>
<dbReference type="CDD" id="cd00488">
    <property type="entry name" value="PCD_DCoH"/>
    <property type="match status" value="1"/>
</dbReference>
<dbReference type="NCBIfam" id="NF002017">
    <property type="entry name" value="PRK00823.1-2"/>
    <property type="match status" value="1"/>
</dbReference>
<name>A0A402CQB9_9BACT</name>
<dbReference type="EMBL" id="AP025739">
    <property type="protein sequence ID" value="BDI32712.1"/>
    <property type="molecule type" value="Genomic_DNA"/>
</dbReference>
<reference evidence="5 6" key="1">
    <citation type="journal article" date="2019" name="Int. J. Syst. Evol. Microbiol.">
        <title>Capsulimonas corticalis gen. nov., sp. nov., an aerobic capsulated bacterium, of a novel bacterial order, Capsulimonadales ord. nov., of the class Armatimonadia of the phylum Armatimonadetes.</title>
        <authorList>
            <person name="Li J."/>
            <person name="Kudo C."/>
            <person name="Tonouchi A."/>
        </authorList>
    </citation>
    <scope>NUCLEOTIDE SEQUENCE [LARGE SCALE GENOMIC DNA]</scope>
    <source>
        <strain evidence="5 6">AX-7</strain>
    </source>
</reference>
<comment type="similarity">
    <text evidence="2 4">Belongs to the pterin-4-alpha-carbinolamine dehydratase family.</text>
</comment>
<evidence type="ECO:0000256" key="1">
    <source>
        <dbReference type="ARBA" id="ARBA00001554"/>
    </source>
</evidence>
<organism evidence="5 6">
    <name type="scientific">Capsulimonas corticalis</name>
    <dbReference type="NCBI Taxonomy" id="2219043"/>
    <lineage>
        <taxon>Bacteria</taxon>
        <taxon>Bacillati</taxon>
        <taxon>Armatimonadota</taxon>
        <taxon>Armatimonadia</taxon>
        <taxon>Capsulimonadales</taxon>
        <taxon>Capsulimonadaceae</taxon>
        <taxon>Capsulimonas</taxon>
    </lineage>
</organism>
<keyword evidence="6" id="KW-1185">Reference proteome</keyword>
<dbReference type="InterPro" id="IPR036428">
    <property type="entry name" value="PCD_sf"/>
</dbReference>
<dbReference type="InterPro" id="IPR001533">
    <property type="entry name" value="Pterin_deHydtase"/>
</dbReference>
<dbReference type="HAMAP" id="MF_00434">
    <property type="entry name" value="Pterin_4_alpha"/>
    <property type="match status" value="1"/>
</dbReference>
<comment type="catalytic activity">
    <reaction evidence="1 4">
        <text>(4aS,6R)-4a-hydroxy-L-erythro-5,6,7,8-tetrahydrobiopterin = (6R)-L-erythro-6,7-dihydrobiopterin + H2O</text>
        <dbReference type="Rhea" id="RHEA:11920"/>
        <dbReference type="ChEBI" id="CHEBI:15377"/>
        <dbReference type="ChEBI" id="CHEBI:15642"/>
        <dbReference type="ChEBI" id="CHEBI:43120"/>
        <dbReference type="EC" id="4.2.1.96"/>
    </reaction>
</comment>
<dbReference type="GO" id="GO:0006729">
    <property type="term" value="P:tetrahydrobiopterin biosynthetic process"/>
    <property type="evidence" value="ECO:0007669"/>
    <property type="project" value="InterPro"/>
</dbReference>
<evidence type="ECO:0000256" key="3">
    <source>
        <dbReference type="ARBA" id="ARBA00023239"/>
    </source>
</evidence>
<sequence>MISDRENLGMMISTVSFDAIKEGDSRMRYPTLTEAEIEEHLQRVPMWTRDGNMLVRTFQFKDFIQALQFVNQAAETAESINHHPDIDIRYNKVTFRLTTHDSGGLTIHDFELAAASDDFADTILG</sequence>
<dbReference type="PANTHER" id="PTHR12599">
    <property type="entry name" value="PTERIN-4-ALPHA-CARBINOLAMINE DEHYDRATASE"/>
    <property type="match status" value="1"/>
</dbReference>
<evidence type="ECO:0000256" key="4">
    <source>
        <dbReference type="HAMAP-Rule" id="MF_00434"/>
    </source>
</evidence>
<dbReference type="Gene3D" id="3.30.1360.20">
    <property type="entry name" value="Transcriptional coactivator/pterin dehydratase"/>
    <property type="match status" value="1"/>
</dbReference>